<feature type="region of interest" description="Disordered" evidence="1">
    <location>
        <begin position="73"/>
        <end position="101"/>
    </location>
</feature>
<feature type="region of interest" description="Disordered" evidence="1">
    <location>
        <begin position="1"/>
        <end position="32"/>
    </location>
</feature>
<organism evidence="2 3">
    <name type="scientific">Cylindrotheca closterium</name>
    <dbReference type="NCBI Taxonomy" id="2856"/>
    <lineage>
        <taxon>Eukaryota</taxon>
        <taxon>Sar</taxon>
        <taxon>Stramenopiles</taxon>
        <taxon>Ochrophyta</taxon>
        <taxon>Bacillariophyta</taxon>
        <taxon>Bacillariophyceae</taxon>
        <taxon>Bacillariophycidae</taxon>
        <taxon>Bacillariales</taxon>
        <taxon>Bacillariaceae</taxon>
        <taxon>Cylindrotheca</taxon>
    </lineage>
</organism>
<accession>A0AAD2PY56</accession>
<gene>
    <name evidence="2" type="ORF">CYCCA115_LOCUS24128</name>
</gene>
<dbReference type="EMBL" id="CAKOGP040002462">
    <property type="protein sequence ID" value="CAJ1970105.1"/>
    <property type="molecule type" value="Genomic_DNA"/>
</dbReference>
<proteinExistence type="predicted"/>
<protein>
    <submittedName>
        <fullName evidence="2">Uncharacterized protein</fullName>
    </submittedName>
</protein>
<dbReference type="AlphaFoldDB" id="A0AAD2PY56"/>
<dbReference type="Proteomes" id="UP001295423">
    <property type="component" value="Unassembled WGS sequence"/>
</dbReference>
<feature type="compositionally biased region" description="Polar residues" evidence="1">
    <location>
        <begin position="89"/>
        <end position="101"/>
    </location>
</feature>
<reference evidence="2" key="1">
    <citation type="submission" date="2023-08" db="EMBL/GenBank/DDBJ databases">
        <authorList>
            <person name="Audoor S."/>
            <person name="Bilcke G."/>
        </authorList>
    </citation>
    <scope>NUCLEOTIDE SEQUENCE</scope>
</reference>
<sequence length="145" mass="15830">MNVSTAKTKISDAKTKKRSGMMKNQSSQRTSVRVVGPQIMSQVAAPLDISQDSIISGALKIVESPIEAHKKTLTTRSRSLVRRGSSISQKSRASSGVSQRRGSLLCERRASELQLDNAARLSGLILNCKQVMADLDCDFESDYDE</sequence>
<comment type="caution">
    <text evidence="2">The sequence shown here is derived from an EMBL/GenBank/DDBJ whole genome shotgun (WGS) entry which is preliminary data.</text>
</comment>
<feature type="compositionally biased region" description="Polar residues" evidence="1">
    <location>
        <begin position="22"/>
        <end position="31"/>
    </location>
</feature>
<name>A0AAD2PY56_9STRA</name>
<evidence type="ECO:0000313" key="3">
    <source>
        <dbReference type="Proteomes" id="UP001295423"/>
    </source>
</evidence>
<keyword evidence="3" id="KW-1185">Reference proteome</keyword>
<feature type="compositionally biased region" description="Low complexity" evidence="1">
    <location>
        <begin position="76"/>
        <end position="88"/>
    </location>
</feature>
<evidence type="ECO:0000313" key="2">
    <source>
        <dbReference type="EMBL" id="CAJ1970105.1"/>
    </source>
</evidence>
<evidence type="ECO:0000256" key="1">
    <source>
        <dbReference type="SAM" id="MobiDB-lite"/>
    </source>
</evidence>